<keyword evidence="7" id="KW-1133">Transmembrane helix</keyword>
<evidence type="ECO:0000256" key="8">
    <source>
        <dbReference type="ARBA" id="ARBA00023136"/>
    </source>
</evidence>
<dbReference type="SUPFAM" id="SSF54523">
    <property type="entry name" value="Pili subunits"/>
    <property type="match status" value="1"/>
</dbReference>
<dbReference type="GO" id="GO:0015627">
    <property type="term" value="C:type II protein secretion system complex"/>
    <property type="evidence" value="ECO:0007669"/>
    <property type="project" value="InterPro"/>
</dbReference>
<evidence type="ECO:0000256" key="1">
    <source>
        <dbReference type="ARBA" id="ARBA00004377"/>
    </source>
</evidence>
<dbReference type="OrthoDB" id="6120962at2"/>
<reference evidence="13 14" key="1">
    <citation type="submission" date="2019-02" db="EMBL/GenBank/DDBJ databases">
        <title>Genomic Encyclopedia of Type Strains, Phase IV (KMG-IV): sequencing the most valuable type-strain genomes for metagenomic binning, comparative biology and taxonomic classification.</title>
        <authorList>
            <person name="Goeker M."/>
        </authorList>
    </citation>
    <scope>NUCLEOTIDE SEQUENCE [LARGE SCALE GENOMIC DNA]</scope>
    <source>
        <strain evidence="13 14">DSM 105135</strain>
    </source>
</reference>
<dbReference type="AlphaFoldDB" id="A0A4Q7ZA95"/>
<gene>
    <name evidence="13" type="ORF">EV700_0443</name>
</gene>
<evidence type="ECO:0000256" key="10">
    <source>
        <dbReference type="ARBA" id="ARBA00030775"/>
    </source>
</evidence>
<keyword evidence="3" id="KW-1003">Cell membrane</keyword>
<dbReference type="NCBIfam" id="TIGR02532">
    <property type="entry name" value="IV_pilin_GFxxxE"/>
    <property type="match status" value="1"/>
</dbReference>
<feature type="region of interest" description="Disordered" evidence="11">
    <location>
        <begin position="158"/>
        <end position="188"/>
    </location>
</feature>
<organism evidence="13 14">
    <name type="scientific">Fluviicoccus keumensis</name>
    <dbReference type="NCBI Taxonomy" id="1435465"/>
    <lineage>
        <taxon>Bacteria</taxon>
        <taxon>Pseudomonadati</taxon>
        <taxon>Pseudomonadota</taxon>
        <taxon>Gammaproteobacteria</taxon>
        <taxon>Moraxellales</taxon>
        <taxon>Moraxellaceae</taxon>
        <taxon>Fluviicoccus</taxon>
    </lineage>
</organism>
<dbReference type="InterPro" id="IPR045584">
    <property type="entry name" value="Pilin-like"/>
</dbReference>
<protein>
    <recommendedName>
        <fullName evidence="2">Type II secretion system protein H</fullName>
    </recommendedName>
    <alternativeName>
        <fullName evidence="10">General secretion pathway protein H</fullName>
    </alternativeName>
</protein>
<evidence type="ECO:0000256" key="9">
    <source>
        <dbReference type="ARBA" id="ARBA00025772"/>
    </source>
</evidence>
<comment type="similarity">
    <text evidence="9">Belongs to the GSP H family.</text>
</comment>
<dbReference type="GO" id="GO:0005886">
    <property type="term" value="C:plasma membrane"/>
    <property type="evidence" value="ECO:0007669"/>
    <property type="project" value="UniProtKB-SubCell"/>
</dbReference>
<name>A0A4Q7ZA95_9GAMM</name>
<dbReference type="InterPro" id="IPR022346">
    <property type="entry name" value="T2SS_GspH"/>
</dbReference>
<dbReference type="Proteomes" id="UP000292423">
    <property type="component" value="Unassembled WGS sequence"/>
</dbReference>
<evidence type="ECO:0000256" key="2">
    <source>
        <dbReference type="ARBA" id="ARBA00021549"/>
    </source>
</evidence>
<keyword evidence="4" id="KW-0488">Methylation</keyword>
<sequence>MDFSMKMHGFTLPETLIVLIIAALIFSFAVPWSRDLLKSLEAQRVTTELYSLVLKARSEAALQRTAINLCGSSDARSCDGKWDVGIIMFRDNNHNNLIDSAEDLISYAPLNITPSRISWRGFGGSQVTFEQTGASYASNGTFTYCREEKDPRYSRQIILNRGGRARTSRDDDKDGKHEGSNGLPIACP</sequence>
<proteinExistence type="inferred from homology"/>
<evidence type="ECO:0000256" key="6">
    <source>
        <dbReference type="ARBA" id="ARBA00022692"/>
    </source>
</evidence>
<accession>A0A4Q7ZA95</accession>
<evidence type="ECO:0000313" key="13">
    <source>
        <dbReference type="EMBL" id="RZU47480.1"/>
    </source>
</evidence>
<evidence type="ECO:0000313" key="14">
    <source>
        <dbReference type="Proteomes" id="UP000292423"/>
    </source>
</evidence>
<evidence type="ECO:0000256" key="7">
    <source>
        <dbReference type="ARBA" id="ARBA00022989"/>
    </source>
</evidence>
<dbReference type="Gene3D" id="3.55.40.10">
    <property type="entry name" value="minor pseudopilin epsh domain"/>
    <property type="match status" value="1"/>
</dbReference>
<keyword evidence="14" id="KW-1185">Reference proteome</keyword>
<keyword evidence="6" id="KW-0812">Transmembrane</keyword>
<keyword evidence="5" id="KW-0997">Cell inner membrane</keyword>
<evidence type="ECO:0000256" key="11">
    <source>
        <dbReference type="SAM" id="MobiDB-lite"/>
    </source>
</evidence>
<feature type="domain" description="General secretion pathway GspH" evidence="12">
    <location>
        <begin position="47"/>
        <end position="163"/>
    </location>
</feature>
<feature type="compositionally biased region" description="Basic and acidic residues" evidence="11">
    <location>
        <begin position="167"/>
        <end position="179"/>
    </location>
</feature>
<dbReference type="GO" id="GO:0015628">
    <property type="term" value="P:protein secretion by the type II secretion system"/>
    <property type="evidence" value="ECO:0007669"/>
    <property type="project" value="InterPro"/>
</dbReference>
<dbReference type="PROSITE" id="PS00409">
    <property type="entry name" value="PROKAR_NTER_METHYL"/>
    <property type="match status" value="1"/>
</dbReference>
<dbReference type="EMBL" id="SHKX01000010">
    <property type="protein sequence ID" value="RZU47480.1"/>
    <property type="molecule type" value="Genomic_DNA"/>
</dbReference>
<dbReference type="InterPro" id="IPR012902">
    <property type="entry name" value="N_methyl_site"/>
</dbReference>
<comment type="subcellular location">
    <subcellularLocation>
        <location evidence="1">Cell inner membrane</location>
        <topology evidence="1">Single-pass membrane protein</topology>
    </subcellularLocation>
</comment>
<evidence type="ECO:0000256" key="3">
    <source>
        <dbReference type="ARBA" id="ARBA00022475"/>
    </source>
</evidence>
<keyword evidence="8" id="KW-0472">Membrane</keyword>
<evidence type="ECO:0000259" key="12">
    <source>
        <dbReference type="Pfam" id="PF12019"/>
    </source>
</evidence>
<dbReference type="Pfam" id="PF12019">
    <property type="entry name" value="GspH"/>
    <property type="match status" value="1"/>
</dbReference>
<evidence type="ECO:0000256" key="5">
    <source>
        <dbReference type="ARBA" id="ARBA00022519"/>
    </source>
</evidence>
<evidence type="ECO:0000256" key="4">
    <source>
        <dbReference type="ARBA" id="ARBA00022481"/>
    </source>
</evidence>
<comment type="caution">
    <text evidence="13">The sequence shown here is derived from an EMBL/GenBank/DDBJ whole genome shotgun (WGS) entry which is preliminary data.</text>
</comment>